<proteinExistence type="predicted"/>
<name>A0A936Z7K3_9HYPH</name>
<comment type="caution">
    <text evidence="1">The sequence shown here is derived from an EMBL/GenBank/DDBJ whole genome shotgun (WGS) entry which is preliminary data.</text>
</comment>
<accession>A0A936Z7K3</accession>
<gene>
    <name evidence="1" type="ORF">JKG68_06660</name>
</gene>
<dbReference type="RefSeq" id="WP_202057242.1">
    <property type="nucleotide sequence ID" value="NZ_JAEQMY010000007.1"/>
</dbReference>
<reference evidence="1" key="1">
    <citation type="submission" date="2021-01" db="EMBL/GenBank/DDBJ databases">
        <title>Microvirga sp.</title>
        <authorList>
            <person name="Kim M.K."/>
        </authorList>
    </citation>
    <scope>NUCLEOTIDE SEQUENCE</scope>
    <source>
        <strain evidence="1">5420S-16</strain>
    </source>
</reference>
<evidence type="ECO:0000313" key="2">
    <source>
        <dbReference type="Proteomes" id="UP000605848"/>
    </source>
</evidence>
<dbReference type="EMBL" id="JAEQMY010000007">
    <property type="protein sequence ID" value="MBL0403642.1"/>
    <property type="molecule type" value="Genomic_DNA"/>
</dbReference>
<organism evidence="1 2">
    <name type="scientific">Microvirga aerilata</name>
    <dbReference type="NCBI Taxonomy" id="670292"/>
    <lineage>
        <taxon>Bacteria</taxon>
        <taxon>Pseudomonadati</taxon>
        <taxon>Pseudomonadota</taxon>
        <taxon>Alphaproteobacteria</taxon>
        <taxon>Hyphomicrobiales</taxon>
        <taxon>Methylobacteriaceae</taxon>
        <taxon>Microvirga</taxon>
    </lineage>
</organism>
<keyword evidence="2" id="KW-1185">Reference proteome</keyword>
<evidence type="ECO:0000313" key="1">
    <source>
        <dbReference type="EMBL" id="MBL0403642.1"/>
    </source>
</evidence>
<dbReference type="Proteomes" id="UP000605848">
    <property type="component" value="Unassembled WGS sequence"/>
</dbReference>
<dbReference type="AlphaFoldDB" id="A0A936Z7K3"/>
<protein>
    <submittedName>
        <fullName evidence="1">Uncharacterized protein</fullName>
    </submittedName>
</protein>
<sequence>MLAGDLKAPMGEKLGFDLVEIECGHVVFEGTPDRSVEKLPVCLRRGAKRSLAAACLEVRYGSLNEPARAGGRAFQG</sequence>